<sequence>MHTTEALTSADFGFQIDGQKASLEDVFPGFNEFDRLGVVVRQPGGVTGASCLIMAAITHFYDFYRPQLGNARGRLRIYPEYFIFHVGKRHGDYRQMDIWPPSHEVIVENDPEQILEAINDRGVTRLLVEDGTPSSATFLRETVSSAERRIASVLAYSPTGRVDRPDVTVTSSLTAEGYVLTALEASAESPEVLEQLKLGRRVLTHENRVTETYRRIELSDAIRLLTESSGPGATTQRVIAESHPSASQLIT</sequence>
<dbReference type="AlphaFoldDB" id="Q1AVR2"/>
<reference evidence="2 3" key="1">
    <citation type="submission" date="2006-06" db="EMBL/GenBank/DDBJ databases">
        <title>Complete sequence of Rubrobacter xylanophilus DSM 9941.</title>
        <authorList>
            <consortium name="US DOE Joint Genome Institute"/>
            <person name="Copeland A."/>
            <person name="Lucas S."/>
            <person name="Lapidus A."/>
            <person name="Barry K."/>
            <person name="Detter J.C."/>
            <person name="Glavina del Rio T."/>
            <person name="Hammon N."/>
            <person name="Israni S."/>
            <person name="Dalin E."/>
            <person name="Tice H."/>
            <person name="Pitluck S."/>
            <person name="Munk A.C."/>
            <person name="Brettin T."/>
            <person name="Bruce D."/>
            <person name="Han C."/>
            <person name="Tapia R."/>
            <person name="Gilna P."/>
            <person name="Schmutz J."/>
            <person name="Larimer F."/>
            <person name="Land M."/>
            <person name="Hauser L."/>
            <person name="Kyrpides N."/>
            <person name="Lykidis A."/>
            <person name="da Costa M.S."/>
            <person name="Rainey F.A."/>
            <person name="Empadinhas N."/>
            <person name="Jolivet E."/>
            <person name="Battista J.R."/>
            <person name="Richardson P."/>
        </authorList>
    </citation>
    <scope>NUCLEOTIDE SEQUENCE [LARGE SCALE GENOMIC DNA]</scope>
    <source>
        <strain evidence="3">DSM 9941 / NBRC 16129 / PRD-1</strain>
    </source>
</reference>
<protein>
    <submittedName>
        <fullName evidence="2">Uncharacterized protein</fullName>
    </submittedName>
</protein>
<evidence type="ECO:0000313" key="2">
    <source>
        <dbReference type="EMBL" id="ABG04516.1"/>
    </source>
</evidence>
<accession>Q1AVR2</accession>
<proteinExistence type="predicted"/>
<organism evidence="2 3">
    <name type="scientific">Rubrobacter xylanophilus (strain DSM 9941 / JCM 11954 / NBRC 16129 / PRD-1)</name>
    <dbReference type="NCBI Taxonomy" id="266117"/>
    <lineage>
        <taxon>Bacteria</taxon>
        <taxon>Bacillati</taxon>
        <taxon>Actinomycetota</taxon>
        <taxon>Rubrobacteria</taxon>
        <taxon>Rubrobacterales</taxon>
        <taxon>Rubrobacteraceae</taxon>
        <taxon>Rubrobacter</taxon>
    </lineage>
</organism>
<evidence type="ECO:0000313" key="3">
    <source>
        <dbReference type="Proteomes" id="UP000006637"/>
    </source>
</evidence>
<gene>
    <name evidence="2" type="ordered locus">Rxyl_1554</name>
</gene>
<name>Q1AVR2_RUBXD</name>
<dbReference type="OrthoDB" id="2588235at2"/>
<dbReference type="Proteomes" id="UP000006637">
    <property type="component" value="Chromosome"/>
</dbReference>
<dbReference type="HOGENOM" id="CLU_1068945_0_0_11"/>
<dbReference type="RefSeq" id="WP_011564533.1">
    <property type="nucleotide sequence ID" value="NC_008148.1"/>
</dbReference>
<dbReference type="KEGG" id="rxy:Rxyl_1554"/>
<keyword evidence="3" id="KW-1185">Reference proteome</keyword>
<dbReference type="STRING" id="266117.Rxyl_1554"/>
<dbReference type="EMBL" id="CP000386">
    <property type="protein sequence ID" value="ABG04516.1"/>
    <property type="molecule type" value="Genomic_DNA"/>
</dbReference>
<feature type="region of interest" description="Disordered" evidence="1">
    <location>
        <begin position="232"/>
        <end position="251"/>
    </location>
</feature>
<evidence type="ECO:0000256" key="1">
    <source>
        <dbReference type="SAM" id="MobiDB-lite"/>
    </source>
</evidence>
<dbReference type="eggNOG" id="ENOG502ZEZJ">
    <property type="taxonomic scope" value="Bacteria"/>
</dbReference>